<dbReference type="EMBL" id="BMFO01000002">
    <property type="protein sequence ID" value="GGF91445.1"/>
    <property type="molecule type" value="Genomic_DNA"/>
</dbReference>
<keyword evidence="1" id="KW-0472">Membrane</keyword>
<protein>
    <submittedName>
        <fullName evidence="2">Membrane protein</fullName>
    </submittedName>
</protein>
<dbReference type="AlphaFoldDB" id="A0A917FMG0"/>
<proteinExistence type="predicted"/>
<keyword evidence="1" id="KW-1133">Transmembrane helix</keyword>
<evidence type="ECO:0000256" key="1">
    <source>
        <dbReference type="SAM" id="Phobius"/>
    </source>
</evidence>
<comment type="caution">
    <text evidence="2">The sequence shown here is derived from an EMBL/GenBank/DDBJ whole genome shotgun (WGS) entry which is preliminary data.</text>
</comment>
<feature type="transmembrane region" description="Helical" evidence="1">
    <location>
        <begin position="90"/>
        <end position="109"/>
    </location>
</feature>
<feature type="transmembrane region" description="Helical" evidence="1">
    <location>
        <begin position="121"/>
        <end position="140"/>
    </location>
</feature>
<evidence type="ECO:0000313" key="3">
    <source>
        <dbReference type="Proteomes" id="UP000632858"/>
    </source>
</evidence>
<feature type="transmembrane region" description="Helical" evidence="1">
    <location>
        <begin position="152"/>
        <end position="172"/>
    </location>
</feature>
<gene>
    <name evidence="2" type="ORF">GCM10010960_11740</name>
</gene>
<name>A0A917FMG0_9GAMM</name>
<keyword evidence="3" id="KW-1185">Reference proteome</keyword>
<reference evidence="2" key="2">
    <citation type="submission" date="2020-09" db="EMBL/GenBank/DDBJ databases">
        <authorList>
            <person name="Sun Q."/>
            <person name="Zhou Y."/>
        </authorList>
    </citation>
    <scope>NUCLEOTIDE SEQUENCE</scope>
    <source>
        <strain evidence="2">CGMCC 1.12726</strain>
    </source>
</reference>
<organism evidence="2 3">
    <name type="scientific">Arenimonas maotaiensis</name>
    <dbReference type="NCBI Taxonomy" id="1446479"/>
    <lineage>
        <taxon>Bacteria</taxon>
        <taxon>Pseudomonadati</taxon>
        <taxon>Pseudomonadota</taxon>
        <taxon>Gammaproteobacteria</taxon>
        <taxon>Lysobacterales</taxon>
        <taxon>Lysobacteraceae</taxon>
        <taxon>Arenimonas</taxon>
    </lineage>
</organism>
<accession>A0A917FMG0</accession>
<feature type="transmembrane region" description="Helical" evidence="1">
    <location>
        <begin position="36"/>
        <end position="52"/>
    </location>
</feature>
<reference evidence="2" key="1">
    <citation type="journal article" date="2014" name="Int. J. Syst. Evol. Microbiol.">
        <title>Complete genome sequence of Corynebacterium casei LMG S-19264T (=DSM 44701T), isolated from a smear-ripened cheese.</title>
        <authorList>
            <consortium name="US DOE Joint Genome Institute (JGI-PGF)"/>
            <person name="Walter F."/>
            <person name="Albersmeier A."/>
            <person name="Kalinowski J."/>
            <person name="Ruckert C."/>
        </authorList>
    </citation>
    <scope>NUCLEOTIDE SEQUENCE</scope>
    <source>
        <strain evidence="2">CGMCC 1.12726</strain>
    </source>
</reference>
<dbReference type="Proteomes" id="UP000632858">
    <property type="component" value="Unassembled WGS sequence"/>
</dbReference>
<dbReference type="InterPro" id="IPR021306">
    <property type="entry name" value="DUF2878"/>
</dbReference>
<dbReference type="Pfam" id="PF11086">
    <property type="entry name" value="DUF2878"/>
    <property type="match status" value="1"/>
</dbReference>
<feature type="transmembrane region" description="Helical" evidence="1">
    <location>
        <begin position="59"/>
        <end position="78"/>
    </location>
</feature>
<sequence length="184" mass="20212">MQSASADLPRTLLNLIGFQSVWLSCVIGAGNGDWRPGALAAAVFALLVLAFGRNRQRDLRTVAIALPIGFVMDSVLVKSEWLRYAGAFPWADWAPLWIMALWLAFALTLNHSLRAVYRSRLYTFLFGLLGGPLAYGIAAARFGAMTVEHRLIPSLLLIGAVWGIGFSTIRWLDRGISNHEEATP</sequence>
<evidence type="ECO:0000313" key="2">
    <source>
        <dbReference type="EMBL" id="GGF91445.1"/>
    </source>
</evidence>
<dbReference type="RefSeq" id="WP_188448780.1">
    <property type="nucleotide sequence ID" value="NZ_BMFO01000002.1"/>
</dbReference>
<keyword evidence="1" id="KW-0812">Transmembrane</keyword>
<feature type="transmembrane region" description="Helical" evidence="1">
    <location>
        <begin position="12"/>
        <end position="30"/>
    </location>
</feature>